<feature type="region of interest" description="Disordered" evidence="1">
    <location>
        <begin position="467"/>
        <end position="521"/>
    </location>
</feature>
<feature type="region of interest" description="Disordered" evidence="1">
    <location>
        <begin position="1"/>
        <end position="36"/>
    </location>
</feature>
<comment type="caution">
    <text evidence="2">The sequence shown here is derived from an EMBL/GenBank/DDBJ whole genome shotgun (WGS) entry which is preliminary data.</text>
</comment>
<evidence type="ECO:0000313" key="3">
    <source>
        <dbReference type="Proteomes" id="UP000220669"/>
    </source>
</evidence>
<gene>
    <name evidence="2" type="ORF">CRM96_15465</name>
</gene>
<feature type="compositionally biased region" description="Polar residues" evidence="1">
    <location>
        <begin position="467"/>
        <end position="489"/>
    </location>
</feature>
<feature type="compositionally biased region" description="Basic and acidic residues" evidence="1">
    <location>
        <begin position="1"/>
        <end position="30"/>
    </location>
</feature>
<feature type="compositionally biased region" description="Polar residues" evidence="1">
    <location>
        <begin position="313"/>
        <end position="329"/>
    </location>
</feature>
<dbReference type="Proteomes" id="UP000220669">
    <property type="component" value="Unassembled WGS sequence"/>
</dbReference>
<protein>
    <submittedName>
        <fullName evidence="2">Uncharacterized protein</fullName>
    </submittedName>
</protein>
<organism evidence="2 3">
    <name type="scientific">Enterococcus durans</name>
    <dbReference type="NCBI Taxonomy" id="53345"/>
    <lineage>
        <taxon>Bacteria</taxon>
        <taxon>Bacillati</taxon>
        <taxon>Bacillota</taxon>
        <taxon>Bacilli</taxon>
        <taxon>Lactobacillales</taxon>
        <taxon>Enterococcaceae</taxon>
        <taxon>Enterococcus</taxon>
    </lineage>
</organism>
<dbReference type="AlphaFoldDB" id="A0AB36SBA3"/>
<evidence type="ECO:0000256" key="1">
    <source>
        <dbReference type="SAM" id="MobiDB-lite"/>
    </source>
</evidence>
<proteinExistence type="predicted"/>
<feature type="region of interest" description="Disordered" evidence="1">
    <location>
        <begin position="362"/>
        <end position="381"/>
    </location>
</feature>
<reference evidence="2 3" key="1">
    <citation type="submission" date="2017-09" db="EMBL/GenBank/DDBJ databases">
        <title>FDA dAtabase for Regulatory Grade micrObial Sequences (FDA-ARGOS): Supporting development and validation of Infectious Disease Dx tests.</title>
        <authorList>
            <person name="Minogue T."/>
            <person name="Wolcott M."/>
            <person name="Wasieloski L."/>
            <person name="Aguilar W."/>
            <person name="Moore D."/>
            <person name="Tallon L.J."/>
            <person name="Sadzewicz L."/>
            <person name="Ott S."/>
            <person name="Zhao X."/>
            <person name="Nagaraj S."/>
            <person name="Vavikolanu K."/>
            <person name="Aluvathingal J."/>
            <person name="Nadendla S."/>
            <person name="Sichtig H."/>
        </authorList>
    </citation>
    <scope>NUCLEOTIDE SEQUENCE [LARGE SCALE GENOMIC DNA]</scope>
    <source>
        <strain evidence="2 3">FDAARGOS_396</strain>
    </source>
</reference>
<dbReference type="EMBL" id="PDEB01000004">
    <property type="protein sequence ID" value="PEH46294.1"/>
    <property type="molecule type" value="Genomic_DNA"/>
</dbReference>
<dbReference type="RefSeq" id="WP_016177246.1">
    <property type="nucleotide sequence ID" value="NZ_CP065535.1"/>
</dbReference>
<name>A0AB36SBA3_9ENTE</name>
<evidence type="ECO:0000313" key="2">
    <source>
        <dbReference type="EMBL" id="PEH46294.1"/>
    </source>
</evidence>
<feature type="region of interest" description="Disordered" evidence="1">
    <location>
        <begin position="308"/>
        <end position="329"/>
    </location>
</feature>
<sequence length="521" mass="59583">MATEPNYEKINEDKRKAELSKREDELKRLQSSEQQLSRYGDSKMDRILYLRQEIKALRNPDQSISHKALHEIEVSNLKVERTILEKKLGGRYINPSEETNWIKKLNIVNKKIKGIDNQYLYLSEQTPKDEISKGISQLLASGRQKRDYYGNENQKTDKLLTEISKCQGNVLEKLYNRLDNIVTEGQKKLLKDVDQLIDNNFIETTIPEKSFEKNKTAQNILNNAEKYKKNCVVMVNNFYQQNYVVADALEDYEKKLKGNKMAKSASVKVIKFVSRLQKVVEARQQTSKVEMPDKNDQKKDQTFYQEVPIPSGQGATKDQGSFTQASNQSVSGRVSLVSNEFDARETSTDGVKEAVAVKVPENKGTPTEVKKQEAPSKQSYPRYSTVNGQVVKDETGISKNYKEIFVLNNGISIIKEELGKAITQREVFTDRGKTLIGRIRNFFRKGTIKRLDNTISSCKEKIESKQSELAQLQNPTDKSKENLQQSFEQVTDRSKEVSKDKSSHKPQAKSRTKKEVVTELA</sequence>
<accession>A0AB36SBA3</accession>
<feature type="compositionally biased region" description="Basic and acidic residues" evidence="1">
    <location>
        <begin position="490"/>
        <end position="503"/>
    </location>
</feature>